<sequence>MSKDVKDYLHLLDKPLDEFEAPGARNSTLGEDALWHVLYSLGQDNTYLNKRKAYWGLVLAVRDRMLEKWTAVQRKYYANDDKRLYYLSLEFLPGKFLRGNLLALGLENEAHEFLHEHDLSLDEIVDEECEPGLGNGGLGRLASCYMDSMATLGLPAYGYGIRYSYGLFRQEIRNGHQVEQPDNWLHEGSHWLIPRPHNLFPIRFYGTVNEWLDDDGMLRHDWRGGDLVMAMANDMYVPGYRNGHVNSIRLWEARPHKEFVLSSFNAGDYIGSVQEKISDENISMVLYPSDDAPEGKTLRLKQQYFFVAATMRDMVRRFKKLNKPWDQLPEKNVVQLNETHPAIAIPELMRMLLDEELLGWEEAWCICQKLFAYTNHTILPEALETWPVKLIERLLPRHMQIIYEINRRFLEEVRLHFRDEPELPSRVSLISAGPEQRVRMSHLAIVGSFSVNGVSSLHTQILKDRVFHDFIRIFPDRFNNKTNGITPRRWLRQCNVPLSWLLSEHLGCNWITDLTQLKKLRELVDDVEFRHDWEQCRLTNKKRLADYIEKVNGITVNPHSIFDVQVKRFHEYKRQLLNILHIISLYNNIRRNPDVKMQPCTFIFGGKAAPSYQMAKDIIYLINCVARRVNSDPHTRNFLKVIFLANYNVSLAQLLVPATDVSEQISTAGYEASGTGNMKFALNGALTIGTRDGANIEIGERVGDGNIYLFGLCEKEVLALRRRGYDPWEFYKNDSELREVLDMINSDQFTPGDSTAFSSIFNSLLTGGDPFMVLADYRAYVETHKRISHEYVDRDLWIKKSIMNTAGMGYFSSDRAVKEYIDGIWSLEPDV</sequence>
<keyword evidence="10 13" id="KW-0119">Carbohydrate metabolism</keyword>
<keyword evidence="15" id="KW-1185">Reference proteome</keyword>
<accession>A0A1N6H3F8</accession>
<dbReference type="InterPro" id="IPR035090">
    <property type="entry name" value="Pyridoxal_P_attach_site"/>
</dbReference>
<evidence type="ECO:0000256" key="3">
    <source>
        <dbReference type="ARBA" id="ARBA00004496"/>
    </source>
</evidence>
<dbReference type="GO" id="GO:0005737">
    <property type="term" value="C:cytoplasm"/>
    <property type="evidence" value="ECO:0007669"/>
    <property type="project" value="UniProtKB-SubCell"/>
</dbReference>
<evidence type="ECO:0000313" key="15">
    <source>
        <dbReference type="Proteomes" id="UP000184694"/>
    </source>
</evidence>
<evidence type="ECO:0000256" key="6">
    <source>
        <dbReference type="ARBA" id="ARBA00022533"/>
    </source>
</evidence>
<protein>
    <recommendedName>
        <fullName evidence="13">Alpha-1,4 glucan phosphorylase</fullName>
        <ecNumber evidence="13">2.4.1.1</ecNumber>
    </recommendedName>
</protein>
<reference evidence="15" key="1">
    <citation type="submission" date="2016-11" db="EMBL/GenBank/DDBJ databases">
        <authorList>
            <person name="Varghese N."/>
            <person name="Submissions S."/>
        </authorList>
    </citation>
    <scope>NUCLEOTIDE SEQUENCE [LARGE SCALE GENOMIC DNA]</scope>
    <source>
        <strain evidence="15">DSM 17456</strain>
    </source>
</reference>
<evidence type="ECO:0000256" key="13">
    <source>
        <dbReference type="RuleBase" id="RU000587"/>
    </source>
</evidence>
<dbReference type="OrthoDB" id="7229284at2"/>
<dbReference type="GO" id="GO:0008184">
    <property type="term" value="F:glycogen phosphorylase activity"/>
    <property type="evidence" value="ECO:0007669"/>
    <property type="project" value="InterPro"/>
</dbReference>
<dbReference type="EMBL" id="FSRG01000005">
    <property type="protein sequence ID" value="SIO14217.1"/>
    <property type="molecule type" value="Genomic_DNA"/>
</dbReference>
<evidence type="ECO:0000256" key="12">
    <source>
        <dbReference type="PIRSR" id="PIRSR000460-1"/>
    </source>
</evidence>
<evidence type="ECO:0000256" key="8">
    <source>
        <dbReference type="ARBA" id="ARBA00022679"/>
    </source>
</evidence>
<dbReference type="STRING" id="1121457.SAMN02745161_1979"/>
<keyword evidence="7 13" id="KW-0328">Glycosyltransferase</keyword>
<evidence type="ECO:0000256" key="5">
    <source>
        <dbReference type="ARBA" id="ARBA00022490"/>
    </source>
</evidence>
<dbReference type="GO" id="GO:0030170">
    <property type="term" value="F:pyridoxal phosphate binding"/>
    <property type="evidence" value="ECO:0007669"/>
    <property type="project" value="InterPro"/>
</dbReference>
<comment type="function">
    <text evidence="13">Allosteric enzyme that catalyzes the rate-limiting step in glycogen catabolism, the phosphorolytic cleavage of glycogen to produce glucose-1-phosphate, and plays a central role in maintaining cellular and organismal glucose homeostasis.</text>
</comment>
<proteinExistence type="inferred from homology"/>
<keyword evidence="9 12" id="KW-0663">Pyridoxal phosphate</keyword>
<dbReference type="EC" id="2.4.1.1" evidence="13"/>
<dbReference type="CDD" id="cd04300">
    <property type="entry name" value="GT35_Glycogen_Phosphorylase"/>
    <property type="match status" value="1"/>
</dbReference>
<comment type="similarity">
    <text evidence="4 13">Belongs to the glycogen phosphorylase family.</text>
</comment>
<dbReference type="FunFam" id="3.40.50.2000:FF:000003">
    <property type="entry name" value="Alpha-1,4 glucan phosphorylase"/>
    <property type="match status" value="1"/>
</dbReference>
<evidence type="ECO:0000256" key="9">
    <source>
        <dbReference type="ARBA" id="ARBA00022898"/>
    </source>
</evidence>
<dbReference type="NCBIfam" id="TIGR02093">
    <property type="entry name" value="P_ylase"/>
    <property type="match status" value="1"/>
</dbReference>
<dbReference type="FunFam" id="3.40.50.2000:FF:000153">
    <property type="entry name" value="Alpha-1,4 glucan phosphorylase"/>
    <property type="match status" value="1"/>
</dbReference>
<dbReference type="AlphaFoldDB" id="A0A1N6H3F8"/>
<feature type="modified residue" description="N6-(pyridoxal phosphate)lysine" evidence="12">
    <location>
        <position position="679"/>
    </location>
</feature>
<dbReference type="Proteomes" id="UP000184694">
    <property type="component" value="Unassembled WGS sequence"/>
</dbReference>
<gene>
    <name evidence="14" type="ORF">SAMN02745161_1979</name>
</gene>
<organism evidence="14 15">
    <name type="scientific">Halodesulfovibrio marinisediminis DSM 17456</name>
    <dbReference type="NCBI Taxonomy" id="1121457"/>
    <lineage>
        <taxon>Bacteria</taxon>
        <taxon>Pseudomonadati</taxon>
        <taxon>Thermodesulfobacteriota</taxon>
        <taxon>Desulfovibrionia</taxon>
        <taxon>Desulfovibrionales</taxon>
        <taxon>Desulfovibrionaceae</taxon>
        <taxon>Halodesulfovibrio</taxon>
    </lineage>
</organism>
<comment type="cofactor">
    <cofactor evidence="2 13">
        <name>pyridoxal 5'-phosphate</name>
        <dbReference type="ChEBI" id="CHEBI:597326"/>
    </cofactor>
</comment>
<evidence type="ECO:0000313" key="14">
    <source>
        <dbReference type="EMBL" id="SIO14217.1"/>
    </source>
</evidence>
<name>A0A1N6H3F8_9BACT</name>
<evidence type="ECO:0000256" key="2">
    <source>
        <dbReference type="ARBA" id="ARBA00001933"/>
    </source>
</evidence>
<dbReference type="InterPro" id="IPR000811">
    <property type="entry name" value="Glyco_trans_35"/>
</dbReference>
<evidence type="ECO:0000256" key="10">
    <source>
        <dbReference type="ARBA" id="ARBA00023277"/>
    </source>
</evidence>
<dbReference type="SUPFAM" id="SSF53756">
    <property type="entry name" value="UDP-Glycosyltransferase/glycogen phosphorylase"/>
    <property type="match status" value="1"/>
</dbReference>
<dbReference type="PIRSF" id="PIRSF000460">
    <property type="entry name" value="Pprylas_GlgP"/>
    <property type="match status" value="1"/>
</dbReference>
<evidence type="ECO:0000256" key="4">
    <source>
        <dbReference type="ARBA" id="ARBA00006047"/>
    </source>
</evidence>
<comment type="catalytic activity">
    <reaction evidence="1 13">
        <text>[(1-&gt;4)-alpha-D-glucosyl](n) + phosphate = [(1-&gt;4)-alpha-D-glucosyl](n-1) + alpha-D-glucose 1-phosphate</text>
        <dbReference type="Rhea" id="RHEA:41732"/>
        <dbReference type="Rhea" id="RHEA-COMP:9584"/>
        <dbReference type="Rhea" id="RHEA-COMP:9586"/>
        <dbReference type="ChEBI" id="CHEBI:15444"/>
        <dbReference type="ChEBI" id="CHEBI:43474"/>
        <dbReference type="ChEBI" id="CHEBI:58601"/>
        <dbReference type="EC" id="2.4.1.1"/>
    </reaction>
</comment>
<evidence type="ECO:0000256" key="7">
    <source>
        <dbReference type="ARBA" id="ARBA00022676"/>
    </source>
</evidence>
<comment type="subcellular location">
    <subcellularLocation>
        <location evidence="3">Cytoplasm</location>
    </subcellularLocation>
</comment>
<dbReference type="GO" id="GO:0005980">
    <property type="term" value="P:glycogen catabolic process"/>
    <property type="evidence" value="ECO:0007669"/>
    <property type="project" value="UniProtKB-ARBA"/>
</dbReference>
<dbReference type="PROSITE" id="PS00102">
    <property type="entry name" value="PHOSPHORYLASE"/>
    <property type="match status" value="1"/>
</dbReference>
<comment type="function">
    <text evidence="11">Phosphorylase is an important allosteric enzyme in carbohydrate metabolism. Enzymes from different sources differ in their regulatory mechanisms and in their natural substrates. However, all known phosphorylases share catalytic and structural properties.</text>
</comment>
<dbReference type="RefSeq" id="WP_074216762.1">
    <property type="nucleotide sequence ID" value="NZ_FSRG01000005.1"/>
</dbReference>
<evidence type="ECO:0000256" key="11">
    <source>
        <dbReference type="ARBA" id="ARBA00025174"/>
    </source>
</evidence>
<keyword evidence="6" id="KW-0021">Allosteric enzyme</keyword>
<dbReference type="PANTHER" id="PTHR11468">
    <property type="entry name" value="GLYCOGEN PHOSPHORYLASE"/>
    <property type="match status" value="1"/>
</dbReference>
<dbReference type="Gene3D" id="3.40.50.2000">
    <property type="entry name" value="Glycogen Phosphorylase B"/>
    <property type="match status" value="2"/>
</dbReference>
<evidence type="ECO:0000256" key="1">
    <source>
        <dbReference type="ARBA" id="ARBA00001275"/>
    </source>
</evidence>
<dbReference type="InterPro" id="IPR011833">
    <property type="entry name" value="Glycg_phsphrylas"/>
</dbReference>
<dbReference type="PANTHER" id="PTHR11468:SF3">
    <property type="entry name" value="GLYCOGEN PHOSPHORYLASE, LIVER FORM"/>
    <property type="match status" value="1"/>
</dbReference>
<dbReference type="Pfam" id="PF00343">
    <property type="entry name" value="Phosphorylase"/>
    <property type="match status" value="1"/>
</dbReference>
<keyword evidence="5" id="KW-0963">Cytoplasm</keyword>
<keyword evidence="8 13" id="KW-0808">Transferase</keyword>